<reference evidence="1" key="1">
    <citation type="submission" date="2025-08" db="UniProtKB">
        <authorList>
            <consortium name="Ensembl"/>
        </authorList>
    </citation>
    <scope>IDENTIFICATION</scope>
</reference>
<keyword evidence="2" id="KW-1185">Reference proteome</keyword>
<name>A0A3Q0R0I5_AMPCI</name>
<dbReference type="Proteomes" id="UP000261340">
    <property type="component" value="Unplaced"/>
</dbReference>
<accession>A0A3Q0R0I5</accession>
<dbReference type="AlphaFoldDB" id="A0A3Q0R0I5"/>
<dbReference type="STRING" id="61819.ENSACIP00000003421"/>
<reference evidence="1" key="2">
    <citation type="submission" date="2025-09" db="UniProtKB">
        <authorList>
            <consortium name="Ensembl"/>
        </authorList>
    </citation>
    <scope>IDENTIFICATION</scope>
</reference>
<dbReference type="Ensembl" id="ENSACIT00000003535.1">
    <property type="protein sequence ID" value="ENSACIP00000003421.1"/>
    <property type="gene ID" value="ENSACIG00000002714.1"/>
</dbReference>
<proteinExistence type="predicted"/>
<dbReference type="GeneTree" id="ENSGT00940000177163"/>
<organism evidence="1 2">
    <name type="scientific">Amphilophus citrinellus</name>
    <name type="common">Midas cichlid</name>
    <name type="synonym">Cichlasoma citrinellum</name>
    <dbReference type="NCBI Taxonomy" id="61819"/>
    <lineage>
        <taxon>Eukaryota</taxon>
        <taxon>Metazoa</taxon>
        <taxon>Chordata</taxon>
        <taxon>Craniata</taxon>
        <taxon>Vertebrata</taxon>
        <taxon>Euteleostomi</taxon>
        <taxon>Actinopterygii</taxon>
        <taxon>Neopterygii</taxon>
        <taxon>Teleostei</taxon>
        <taxon>Neoteleostei</taxon>
        <taxon>Acanthomorphata</taxon>
        <taxon>Ovalentaria</taxon>
        <taxon>Cichlomorphae</taxon>
        <taxon>Cichliformes</taxon>
        <taxon>Cichlidae</taxon>
        <taxon>New World cichlids</taxon>
        <taxon>Cichlasomatinae</taxon>
        <taxon>Heroini</taxon>
        <taxon>Amphilophus</taxon>
    </lineage>
</organism>
<evidence type="ECO:0000313" key="1">
    <source>
        <dbReference type="Ensembl" id="ENSACIP00000003421.1"/>
    </source>
</evidence>
<evidence type="ECO:0000313" key="2">
    <source>
        <dbReference type="Proteomes" id="UP000261340"/>
    </source>
</evidence>
<sequence>MFNVITVRCLKCYHDFAQGKMPSPQIKRKKTSTVPPKKDFTYLMNVTYESKLAIETGYDDRNVWLKWVKYTAETTAKSDCVASPYHLSLKSDPEGLLCTVKLFKQTSAPKPGTCNTLNYLYPKVKRANIPPSVVLVTPNVSCEGLPVNGRRGRFSLPVQLLGHYILQTQGTSQLKGKQKPVFK</sequence>
<protein>
    <submittedName>
        <fullName evidence="1">Uncharacterized protein</fullName>
    </submittedName>
</protein>